<feature type="disulfide bond" evidence="4">
    <location>
        <begin position="65"/>
        <end position="75"/>
    </location>
</feature>
<evidence type="ECO:0000256" key="4">
    <source>
        <dbReference type="PROSITE-ProRule" id="PRU00076"/>
    </source>
</evidence>
<evidence type="ECO:0000256" key="2">
    <source>
        <dbReference type="ARBA" id="ARBA00022737"/>
    </source>
</evidence>
<evidence type="ECO:0000259" key="5">
    <source>
        <dbReference type="PROSITE" id="PS50026"/>
    </source>
</evidence>
<keyword evidence="1 4" id="KW-0245">EGF-like domain</keyword>
<evidence type="ECO:0000313" key="7">
    <source>
        <dbReference type="Proteomes" id="UP000278807"/>
    </source>
</evidence>
<comment type="caution">
    <text evidence="4">Lacks conserved residue(s) required for the propagation of feature annotation.</text>
</comment>
<feature type="domain" description="EGF-like" evidence="5">
    <location>
        <begin position="19"/>
        <end position="59"/>
    </location>
</feature>
<evidence type="ECO:0000256" key="3">
    <source>
        <dbReference type="ARBA" id="ARBA00023157"/>
    </source>
</evidence>
<sequence>MKHVKCNLTVAQCHSKGKNLNYCGRQKPCLNGGICTNTNITSQPFQCTCPRGWTGETCEKRLKACDLHPCKRGHCRETIDDGFDCVCEPGWRGELCDQSKSILKILICINLIV</sequence>
<reference evidence="8" key="1">
    <citation type="submission" date="2017-02" db="UniProtKB">
        <authorList>
            <consortium name="WormBaseParasite"/>
        </authorList>
    </citation>
    <scope>IDENTIFICATION</scope>
</reference>
<accession>A0A0R3TGI6</accession>
<dbReference type="InterPro" id="IPR001881">
    <property type="entry name" value="EGF-like_Ca-bd_dom"/>
</dbReference>
<feature type="disulfide bond" evidence="4">
    <location>
        <begin position="87"/>
        <end position="96"/>
    </location>
</feature>
<feature type="domain" description="EGF-like" evidence="5">
    <location>
        <begin position="61"/>
        <end position="97"/>
    </location>
</feature>
<protein>
    <submittedName>
        <fullName evidence="8">EGF-like domain-containing protein</fullName>
    </submittedName>
</protein>
<dbReference type="Gene3D" id="2.10.25.10">
    <property type="entry name" value="Laminin"/>
    <property type="match status" value="2"/>
</dbReference>
<dbReference type="AlphaFoldDB" id="A0A0R3TGI6"/>
<dbReference type="WBParaSite" id="HNAJ_0000617701-mRNA-1">
    <property type="protein sequence ID" value="HNAJ_0000617701-mRNA-1"/>
    <property type="gene ID" value="HNAJ_0000617701"/>
</dbReference>
<evidence type="ECO:0000313" key="6">
    <source>
        <dbReference type="EMBL" id="VDO02033.1"/>
    </source>
</evidence>
<dbReference type="SMART" id="SM00179">
    <property type="entry name" value="EGF_CA"/>
    <property type="match status" value="2"/>
</dbReference>
<dbReference type="Pfam" id="PF00008">
    <property type="entry name" value="EGF"/>
    <property type="match status" value="1"/>
</dbReference>
<dbReference type="InterPro" id="IPR000742">
    <property type="entry name" value="EGF"/>
</dbReference>
<keyword evidence="2" id="KW-0677">Repeat</keyword>
<proteinExistence type="predicted"/>
<dbReference type="CDD" id="cd00054">
    <property type="entry name" value="EGF_CA"/>
    <property type="match status" value="1"/>
</dbReference>
<evidence type="ECO:0000256" key="1">
    <source>
        <dbReference type="ARBA" id="ARBA00022536"/>
    </source>
</evidence>
<dbReference type="STRING" id="102285.A0A0R3TGI6"/>
<keyword evidence="3 4" id="KW-1015">Disulfide bond</keyword>
<gene>
    <name evidence="6" type="ORF">HNAJ_LOCUS6173</name>
</gene>
<dbReference type="PANTHER" id="PTHR24049">
    <property type="entry name" value="CRUMBS FAMILY MEMBER"/>
    <property type="match status" value="1"/>
</dbReference>
<feature type="disulfide bond" evidence="4">
    <location>
        <begin position="49"/>
        <end position="58"/>
    </location>
</feature>
<reference evidence="6 7" key="2">
    <citation type="submission" date="2018-11" db="EMBL/GenBank/DDBJ databases">
        <authorList>
            <consortium name="Pathogen Informatics"/>
        </authorList>
    </citation>
    <scope>NUCLEOTIDE SEQUENCE [LARGE SCALE GENOMIC DNA]</scope>
</reference>
<dbReference type="FunFam" id="2.10.25.10:FF:000294">
    <property type="entry name" value="Delta-like protein"/>
    <property type="match status" value="1"/>
</dbReference>
<dbReference type="PROSITE" id="PS50026">
    <property type="entry name" value="EGF_3"/>
    <property type="match status" value="2"/>
</dbReference>
<dbReference type="SUPFAM" id="SSF57196">
    <property type="entry name" value="EGF/Laminin"/>
    <property type="match status" value="2"/>
</dbReference>
<keyword evidence="7" id="KW-1185">Reference proteome</keyword>
<dbReference type="OrthoDB" id="5953235at2759"/>
<dbReference type="Proteomes" id="UP000278807">
    <property type="component" value="Unassembled WGS sequence"/>
</dbReference>
<dbReference type="FunFam" id="2.10.25.10:FF:000279">
    <property type="entry name" value="Neurogenic locus notch 1"/>
    <property type="match status" value="1"/>
</dbReference>
<dbReference type="PROSITE" id="PS00022">
    <property type="entry name" value="EGF_1"/>
    <property type="match status" value="2"/>
</dbReference>
<dbReference type="EMBL" id="UZAE01006211">
    <property type="protein sequence ID" value="VDO02033.1"/>
    <property type="molecule type" value="Genomic_DNA"/>
</dbReference>
<dbReference type="PROSITE" id="PS01186">
    <property type="entry name" value="EGF_2"/>
    <property type="match status" value="2"/>
</dbReference>
<name>A0A0R3TGI6_RODNA</name>
<dbReference type="GO" id="GO:0005509">
    <property type="term" value="F:calcium ion binding"/>
    <property type="evidence" value="ECO:0007669"/>
    <property type="project" value="InterPro"/>
</dbReference>
<evidence type="ECO:0000313" key="8">
    <source>
        <dbReference type="WBParaSite" id="HNAJ_0000617701-mRNA-1"/>
    </source>
</evidence>
<dbReference type="InterPro" id="IPR051022">
    <property type="entry name" value="Notch_Cell-Fate_Det"/>
</dbReference>
<dbReference type="SMART" id="SM00181">
    <property type="entry name" value="EGF"/>
    <property type="match status" value="2"/>
</dbReference>
<organism evidence="8">
    <name type="scientific">Rodentolepis nana</name>
    <name type="common">Dwarf tapeworm</name>
    <name type="synonym">Hymenolepis nana</name>
    <dbReference type="NCBI Taxonomy" id="102285"/>
    <lineage>
        <taxon>Eukaryota</taxon>
        <taxon>Metazoa</taxon>
        <taxon>Spiralia</taxon>
        <taxon>Lophotrochozoa</taxon>
        <taxon>Platyhelminthes</taxon>
        <taxon>Cestoda</taxon>
        <taxon>Eucestoda</taxon>
        <taxon>Cyclophyllidea</taxon>
        <taxon>Hymenolepididae</taxon>
        <taxon>Rodentolepis</taxon>
    </lineage>
</organism>